<dbReference type="SUPFAM" id="SSF50129">
    <property type="entry name" value="GroES-like"/>
    <property type="match status" value="1"/>
</dbReference>
<evidence type="ECO:0000313" key="7">
    <source>
        <dbReference type="Proteomes" id="UP001316184"/>
    </source>
</evidence>
<dbReference type="Gene3D" id="3.40.50.720">
    <property type="entry name" value="NAD(P)-binding Rossmann-like Domain"/>
    <property type="match status" value="1"/>
</dbReference>
<comment type="cofactor">
    <cofactor evidence="1">
        <name>Zn(2+)</name>
        <dbReference type="ChEBI" id="CHEBI:29105"/>
    </cofactor>
</comment>
<dbReference type="InterPro" id="IPR050129">
    <property type="entry name" value="Zn_alcohol_dh"/>
</dbReference>
<keyword evidence="2" id="KW-0479">Metal-binding</keyword>
<evidence type="ECO:0000256" key="1">
    <source>
        <dbReference type="ARBA" id="ARBA00001947"/>
    </source>
</evidence>
<dbReference type="InterPro" id="IPR013149">
    <property type="entry name" value="ADH-like_C"/>
</dbReference>
<evidence type="ECO:0000256" key="3">
    <source>
        <dbReference type="ARBA" id="ARBA00022833"/>
    </source>
</evidence>
<dbReference type="SUPFAM" id="SSF51735">
    <property type="entry name" value="NAD(P)-binding Rossmann-fold domains"/>
    <property type="match status" value="1"/>
</dbReference>
<keyword evidence="7" id="KW-1185">Reference proteome</keyword>
<keyword evidence="4" id="KW-0560">Oxidoreductase</keyword>
<organism evidence="6 7">
    <name type="scientific">Aeromicrobium wangtongii</name>
    <dbReference type="NCBI Taxonomy" id="2969247"/>
    <lineage>
        <taxon>Bacteria</taxon>
        <taxon>Bacillati</taxon>
        <taxon>Actinomycetota</taxon>
        <taxon>Actinomycetes</taxon>
        <taxon>Propionibacteriales</taxon>
        <taxon>Nocardioidaceae</taxon>
        <taxon>Aeromicrobium</taxon>
    </lineage>
</organism>
<evidence type="ECO:0000256" key="2">
    <source>
        <dbReference type="ARBA" id="ARBA00022723"/>
    </source>
</evidence>
<dbReference type="EMBL" id="CP102173">
    <property type="protein sequence ID" value="UUP15182.1"/>
    <property type="molecule type" value="Genomic_DNA"/>
</dbReference>
<dbReference type="InterPro" id="IPR020843">
    <property type="entry name" value="ER"/>
</dbReference>
<accession>A0ABY5MCJ1</accession>
<proteinExistence type="predicted"/>
<dbReference type="InterPro" id="IPR011032">
    <property type="entry name" value="GroES-like_sf"/>
</dbReference>
<sequence>MRAGVFQAARTFDITQLDVPAAGRDGIVVQVAACGICGSDLHSYVEGVFVEPGQVMGHEFSGPIVEVGADVEGLSVGDRVTAVPLSVCGRCPRCIEGMGHLCETGLSQSIAYGLPGAFAEYVRVPKAVLGKNVFLIPDSVSDAAAAMVEPMAVALHAARSADPDPADTAVVIGLGSIGLNAVQMLKALGAGRVIGIDVSDSRLALAARLGADVIVDGRTQNGLAAVQELTGVGVGGVGARADIVIEASGIGALLAEAVSMTRAGGRLRIAALYEGPVTLDANQVVQKEMSVRGTFAYNGEFPTVLEMLADGRVTAEPLITHTFRLDDLDAAFRAQLDKNSSIKVQVTP</sequence>
<gene>
    <name evidence="6" type="ORF">NQV15_07695</name>
</gene>
<dbReference type="InterPro" id="IPR013154">
    <property type="entry name" value="ADH-like_N"/>
</dbReference>
<dbReference type="Pfam" id="PF08240">
    <property type="entry name" value="ADH_N"/>
    <property type="match status" value="1"/>
</dbReference>
<dbReference type="PANTHER" id="PTHR43401:SF2">
    <property type="entry name" value="L-THREONINE 3-DEHYDROGENASE"/>
    <property type="match status" value="1"/>
</dbReference>
<dbReference type="Gene3D" id="3.90.180.10">
    <property type="entry name" value="Medium-chain alcohol dehydrogenases, catalytic domain"/>
    <property type="match status" value="1"/>
</dbReference>
<evidence type="ECO:0000259" key="5">
    <source>
        <dbReference type="SMART" id="SM00829"/>
    </source>
</evidence>
<name>A0ABY5MCJ1_9ACTN</name>
<keyword evidence="3" id="KW-0862">Zinc</keyword>
<dbReference type="PANTHER" id="PTHR43401">
    <property type="entry name" value="L-THREONINE 3-DEHYDROGENASE"/>
    <property type="match status" value="1"/>
</dbReference>
<dbReference type="Pfam" id="PF00107">
    <property type="entry name" value="ADH_zinc_N"/>
    <property type="match status" value="1"/>
</dbReference>
<evidence type="ECO:0000313" key="6">
    <source>
        <dbReference type="EMBL" id="UUP15182.1"/>
    </source>
</evidence>
<feature type="domain" description="Enoyl reductase (ER)" evidence="5">
    <location>
        <begin position="4"/>
        <end position="346"/>
    </location>
</feature>
<reference evidence="6 7" key="1">
    <citation type="submission" date="2022-08" db="EMBL/GenBank/DDBJ databases">
        <title>novel species in genus Aeromicrobium.</title>
        <authorList>
            <person name="Ye L."/>
        </authorList>
    </citation>
    <scope>NUCLEOTIDE SEQUENCE [LARGE SCALE GENOMIC DNA]</scope>
    <source>
        <strain evidence="7">zg-Y1379</strain>
    </source>
</reference>
<dbReference type="SMART" id="SM00829">
    <property type="entry name" value="PKS_ER"/>
    <property type="match status" value="1"/>
</dbReference>
<protein>
    <submittedName>
        <fullName evidence="6">Alcohol dehydrogenase catalytic domain-containing protein</fullName>
    </submittedName>
</protein>
<dbReference type="Proteomes" id="UP001316184">
    <property type="component" value="Chromosome"/>
</dbReference>
<evidence type="ECO:0000256" key="4">
    <source>
        <dbReference type="ARBA" id="ARBA00023002"/>
    </source>
</evidence>
<dbReference type="RefSeq" id="WP_232399236.1">
    <property type="nucleotide sequence ID" value="NZ_CP102173.1"/>
</dbReference>
<dbReference type="InterPro" id="IPR036291">
    <property type="entry name" value="NAD(P)-bd_dom_sf"/>
</dbReference>